<dbReference type="PROSITE" id="PS51386">
    <property type="entry name" value="RINT1_TIP20"/>
    <property type="match status" value="1"/>
</dbReference>
<comment type="caution">
    <text evidence="2">The sequence shown here is derived from an EMBL/GenBank/DDBJ whole genome shotgun (WGS) entry which is preliminary data.</text>
</comment>
<dbReference type="InterPro" id="IPR042042">
    <property type="entry name" value="Tip20p_domB"/>
</dbReference>
<dbReference type="PANTHER" id="PTHR13520">
    <property type="entry name" value="RAD50-INTERACTING PROTEIN 1 RINT-1"/>
    <property type="match status" value="1"/>
</dbReference>
<dbReference type="GO" id="GO:0006890">
    <property type="term" value="P:retrograde vesicle-mediated transport, Golgi to endoplasmic reticulum"/>
    <property type="evidence" value="ECO:0007669"/>
    <property type="project" value="InterPro"/>
</dbReference>
<accession>A0A9P5XZ31</accession>
<evidence type="ECO:0000256" key="1">
    <source>
        <dbReference type="SAM" id="Coils"/>
    </source>
</evidence>
<dbReference type="OrthoDB" id="407410at2759"/>
<protein>
    <submittedName>
        <fullName evidence="2">TIP-1 family-domain-containing protein</fullName>
    </submittedName>
</protein>
<feature type="coiled-coil region" evidence="1">
    <location>
        <begin position="36"/>
        <end position="63"/>
    </location>
</feature>
<evidence type="ECO:0000313" key="2">
    <source>
        <dbReference type="EMBL" id="KAF9458336.1"/>
    </source>
</evidence>
<name>A0A9P5XZ31_9AGAR</name>
<dbReference type="GO" id="GO:0006888">
    <property type="term" value="P:endoplasmic reticulum to Golgi vesicle-mediated transport"/>
    <property type="evidence" value="ECO:0007669"/>
    <property type="project" value="InterPro"/>
</dbReference>
<keyword evidence="1" id="KW-0175">Coiled coil</keyword>
<evidence type="ECO:0000313" key="3">
    <source>
        <dbReference type="Proteomes" id="UP000807353"/>
    </source>
</evidence>
<reference evidence="2" key="1">
    <citation type="submission" date="2020-11" db="EMBL/GenBank/DDBJ databases">
        <authorList>
            <consortium name="DOE Joint Genome Institute"/>
            <person name="Ahrendt S."/>
            <person name="Riley R."/>
            <person name="Andreopoulos W."/>
            <person name="Labutti K."/>
            <person name="Pangilinan J."/>
            <person name="Ruiz-Duenas F.J."/>
            <person name="Barrasa J.M."/>
            <person name="Sanchez-Garcia M."/>
            <person name="Camarero S."/>
            <person name="Miyauchi S."/>
            <person name="Serrano A."/>
            <person name="Linde D."/>
            <person name="Babiker R."/>
            <person name="Drula E."/>
            <person name="Ayuso-Fernandez I."/>
            <person name="Pacheco R."/>
            <person name="Padilla G."/>
            <person name="Ferreira P."/>
            <person name="Barriuso J."/>
            <person name="Kellner H."/>
            <person name="Castanera R."/>
            <person name="Alfaro M."/>
            <person name="Ramirez L."/>
            <person name="Pisabarro A.G."/>
            <person name="Kuo A."/>
            <person name="Tritt A."/>
            <person name="Lipzen A."/>
            <person name="He G."/>
            <person name="Yan M."/>
            <person name="Ng V."/>
            <person name="Cullen D."/>
            <person name="Martin F."/>
            <person name="Rosso M.-N."/>
            <person name="Henrissat B."/>
            <person name="Hibbett D."/>
            <person name="Martinez A.T."/>
            <person name="Grigoriev I.V."/>
        </authorList>
    </citation>
    <scope>NUCLEOTIDE SEQUENCE</scope>
    <source>
        <strain evidence="2">CBS 247.69</strain>
    </source>
</reference>
<dbReference type="Proteomes" id="UP000807353">
    <property type="component" value="Unassembled WGS sequence"/>
</dbReference>
<dbReference type="GO" id="GO:0060628">
    <property type="term" value="P:regulation of ER to Golgi vesicle-mediated transport"/>
    <property type="evidence" value="ECO:0007669"/>
    <property type="project" value="TreeGrafter"/>
</dbReference>
<keyword evidence="3" id="KW-1185">Reference proteome</keyword>
<dbReference type="InterPro" id="IPR042044">
    <property type="entry name" value="EXOC6PINT-1/Sec15/Tip20_C_dom2"/>
</dbReference>
<dbReference type="AlphaFoldDB" id="A0A9P5XZ31"/>
<proteinExistence type="predicted"/>
<organism evidence="2 3">
    <name type="scientific">Collybia nuda</name>
    <dbReference type="NCBI Taxonomy" id="64659"/>
    <lineage>
        <taxon>Eukaryota</taxon>
        <taxon>Fungi</taxon>
        <taxon>Dikarya</taxon>
        <taxon>Basidiomycota</taxon>
        <taxon>Agaricomycotina</taxon>
        <taxon>Agaricomycetes</taxon>
        <taxon>Agaricomycetidae</taxon>
        <taxon>Agaricales</taxon>
        <taxon>Tricholomatineae</taxon>
        <taxon>Clitocybaceae</taxon>
        <taxon>Collybia</taxon>
    </lineage>
</organism>
<dbReference type="EMBL" id="MU150343">
    <property type="protein sequence ID" value="KAF9458336.1"/>
    <property type="molecule type" value="Genomic_DNA"/>
</dbReference>
<dbReference type="GO" id="GO:0070939">
    <property type="term" value="C:Dsl1/NZR complex"/>
    <property type="evidence" value="ECO:0007669"/>
    <property type="project" value="InterPro"/>
</dbReference>
<dbReference type="Pfam" id="PF04437">
    <property type="entry name" value="RINT1_TIP1"/>
    <property type="match status" value="1"/>
</dbReference>
<dbReference type="PANTHER" id="PTHR13520:SF0">
    <property type="entry name" value="RAD50-INTERACTING PROTEIN 1"/>
    <property type="match status" value="1"/>
</dbReference>
<sequence length="827" mass="92684">MISQQVRTLLEPPSIEESNSKTISLLNSHFGSLDDLVELDSLVAQANEQNDDLKTNLSLSRSKIDSLLIETQSLATIQLRTAQELSIVRHSLKDDLSDLSQDFVSAMFDGERKSTLLEDLDTLHRNLKESQSIKGYVQIMQHALHLSEASVQQIRTVESSITSTSLGQYQLLQGFVSRVSDACAGLENDLEEQTLHLVSFLNKVRDKTWIDIKNTLSKILTDAAEKIGWPMPVDYLSTSSEAQQYFEKAFLNLLKLQNLGENIQPNLTAHVRKNGLYPLEALVLPVSLRFKYHFEGNRLTNRLDKPEWYFTHILNVAHEHRPFMESIIQKLLTSSDYSHLNAWVEFTLQLLPLLSRKLKHTIPTLLPHPPLLAHTIYQALSFDAALFEEGFQLLGTSATLTDQGGTWVGISEAILGNLEWFEVWLVAEKKFAENQYHEIISATDAWLIADDEDNHDLPGVSVKSTNSARRIKALIEQVTDRYLPLPNFNQKARFLLSIQLPLLENYYERVVSSLDAFETLSSTFVRAVPGALNVSLSGKDEGSVHVDTKQLTSGVEGVQRLCKALLSARFIEASMKSWGEEIIFLELWAEIKRKPMLQSRVAAHHLLPDADSAGPGVHEDIIFDEMIAQYRRLGARAEDMIVHQVCSEIESGLKSHLGSTSLMNSGPSDDISLSQTLLAPVALLSSHLTFLRTTLPQSTLTNLYRRIVARLSEHILQRQLIYRGQFEQHEARKILAECELWARTCHGALHGGLGGGHERVDGPWRKLIQAAKVAGAEGESFSAIADATFGSLTDEQWETSMIQITGNVEMGRAETMSILKRRSDSSR</sequence>
<dbReference type="Gene3D" id="1.20.58.670">
    <property type="entry name" value="Dsl1p vesicle tethering complex, Tip20p subunit, domain D"/>
    <property type="match status" value="1"/>
</dbReference>
<dbReference type="InterPro" id="IPR007528">
    <property type="entry name" value="RINT1_Tip20"/>
</dbReference>
<dbReference type="Gene3D" id="1.20.58.1420">
    <property type="entry name" value="Dsl1p vesicle tethering complex, Tip20p subunit, domain B"/>
    <property type="match status" value="1"/>
</dbReference>
<gene>
    <name evidence="2" type="ORF">BDZ94DRAFT_1270884</name>
</gene>